<gene>
    <name evidence="2" type="ORF">Tci_678633</name>
</gene>
<dbReference type="EMBL" id="BKCJ010544824">
    <property type="protein sequence ID" value="GFB06662.1"/>
    <property type="molecule type" value="Genomic_DNA"/>
</dbReference>
<dbReference type="InterPro" id="IPR036390">
    <property type="entry name" value="WH_DNA-bd_sf"/>
</dbReference>
<comment type="caution">
    <text evidence="2">The sequence shown here is derived from an EMBL/GenBank/DDBJ whole genome shotgun (WGS) entry which is preliminary data.</text>
</comment>
<organism evidence="2">
    <name type="scientific">Tanacetum cinerariifolium</name>
    <name type="common">Dalmatian daisy</name>
    <name type="synonym">Chrysanthemum cinerariifolium</name>
    <dbReference type="NCBI Taxonomy" id="118510"/>
    <lineage>
        <taxon>Eukaryota</taxon>
        <taxon>Viridiplantae</taxon>
        <taxon>Streptophyta</taxon>
        <taxon>Embryophyta</taxon>
        <taxon>Tracheophyta</taxon>
        <taxon>Spermatophyta</taxon>
        <taxon>Magnoliopsida</taxon>
        <taxon>eudicotyledons</taxon>
        <taxon>Gunneridae</taxon>
        <taxon>Pentapetalae</taxon>
        <taxon>asterids</taxon>
        <taxon>campanulids</taxon>
        <taxon>Asterales</taxon>
        <taxon>Asteraceae</taxon>
        <taxon>Asteroideae</taxon>
        <taxon>Anthemideae</taxon>
        <taxon>Anthemidinae</taxon>
        <taxon>Tanacetum</taxon>
    </lineage>
</organism>
<evidence type="ECO:0000313" key="2">
    <source>
        <dbReference type="EMBL" id="GFB06662.1"/>
    </source>
</evidence>
<dbReference type="InterPro" id="IPR036388">
    <property type="entry name" value="WH-like_DNA-bd_sf"/>
</dbReference>
<name>A0A699KUM2_TANCI</name>
<dbReference type="PANTHER" id="PTHR11932">
    <property type="entry name" value="CULLIN"/>
    <property type="match status" value="1"/>
</dbReference>
<feature type="domain" description="Cullin neddylation" evidence="1">
    <location>
        <begin position="70"/>
        <end position="110"/>
    </location>
</feature>
<dbReference type="Gene3D" id="1.10.10.10">
    <property type="entry name" value="Winged helix-like DNA-binding domain superfamily/Winged helix DNA-binding domain"/>
    <property type="match status" value="1"/>
</dbReference>
<reference evidence="2" key="1">
    <citation type="journal article" date="2019" name="Sci. Rep.">
        <title>Draft genome of Tanacetum cinerariifolium, the natural source of mosquito coil.</title>
        <authorList>
            <person name="Yamashiro T."/>
            <person name="Shiraishi A."/>
            <person name="Satake H."/>
            <person name="Nakayama K."/>
        </authorList>
    </citation>
    <scope>NUCLEOTIDE SEQUENCE</scope>
</reference>
<proteinExistence type="predicted"/>
<dbReference type="AlphaFoldDB" id="A0A699KUM2"/>
<dbReference type="InterPro" id="IPR045093">
    <property type="entry name" value="Cullin"/>
</dbReference>
<dbReference type="InterPro" id="IPR019559">
    <property type="entry name" value="Cullin_neddylation_domain"/>
</dbReference>
<accession>A0A699KUM2</accession>
<feature type="non-terminal residue" evidence="2">
    <location>
        <position position="110"/>
    </location>
</feature>
<evidence type="ECO:0000259" key="1">
    <source>
        <dbReference type="SMART" id="SM00884"/>
    </source>
</evidence>
<dbReference type="SUPFAM" id="SSF46785">
    <property type="entry name" value="Winged helix' DNA-binding domain"/>
    <property type="match status" value="1"/>
</dbReference>
<dbReference type="SMART" id="SM00884">
    <property type="entry name" value="Cullin_Nedd8"/>
    <property type="match status" value="1"/>
</dbReference>
<sequence length="110" mass="12622">MNTRHASVFCTKANNSYETTHASSSDNNKLNLADDDVMRLLQSLACAKYNILTKIPLPPIDERKKVVEDVDKDRRYDIDASIVRIMKSMKVLNHQHLVSKCVEQLGRMFK</sequence>
<protein>
    <submittedName>
        <fullName evidence="2">Cullin-1</fullName>
    </submittedName>
</protein>
<dbReference type="Pfam" id="PF10557">
    <property type="entry name" value="Cullin_Nedd8"/>
    <property type="match status" value="1"/>
</dbReference>